<reference evidence="2 3" key="1">
    <citation type="submission" date="2018-11" db="EMBL/GenBank/DDBJ databases">
        <authorList>
            <consortium name="Pathogen Informatics"/>
        </authorList>
    </citation>
    <scope>NUCLEOTIDE SEQUENCE [LARGE SCALE GENOMIC DNA]</scope>
</reference>
<evidence type="ECO:0000313" key="2">
    <source>
        <dbReference type="EMBL" id="VDK47441.1"/>
    </source>
</evidence>
<feature type="region of interest" description="Disordered" evidence="1">
    <location>
        <begin position="19"/>
        <end position="77"/>
    </location>
</feature>
<protein>
    <submittedName>
        <fullName evidence="2">Uncharacterized protein</fullName>
    </submittedName>
</protein>
<gene>
    <name evidence="2" type="ORF">CGOC_LOCUS1027</name>
</gene>
<dbReference type="Proteomes" id="UP000271889">
    <property type="component" value="Unassembled WGS sequence"/>
</dbReference>
<evidence type="ECO:0000256" key="1">
    <source>
        <dbReference type="SAM" id="MobiDB-lite"/>
    </source>
</evidence>
<organism evidence="2 3">
    <name type="scientific">Cylicostephanus goldi</name>
    <name type="common">Nematode worm</name>
    <dbReference type="NCBI Taxonomy" id="71465"/>
    <lineage>
        <taxon>Eukaryota</taxon>
        <taxon>Metazoa</taxon>
        <taxon>Ecdysozoa</taxon>
        <taxon>Nematoda</taxon>
        <taxon>Chromadorea</taxon>
        <taxon>Rhabditida</taxon>
        <taxon>Rhabditina</taxon>
        <taxon>Rhabditomorpha</taxon>
        <taxon>Strongyloidea</taxon>
        <taxon>Strongylidae</taxon>
        <taxon>Cylicostephanus</taxon>
    </lineage>
</organism>
<accession>A0A3P6RV53</accession>
<keyword evidence="3" id="KW-1185">Reference proteome</keyword>
<dbReference type="EMBL" id="UYRV01001730">
    <property type="protein sequence ID" value="VDK47441.1"/>
    <property type="molecule type" value="Genomic_DNA"/>
</dbReference>
<evidence type="ECO:0000313" key="3">
    <source>
        <dbReference type="Proteomes" id="UP000271889"/>
    </source>
</evidence>
<feature type="compositionally biased region" description="Basic and acidic residues" evidence="1">
    <location>
        <begin position="19"/>
        <end position="40"/>
    </location>
</feature>
<sequence length="211" mass="24317">MWVICDRTLTNYKRTMTVHKEKTKRGEPVPKKDSAYDFRSRLGSYSRTNLSELEKSPPRRKLTPPKDQPRTTITANPTGAALVAEAKTHTLTTHNDRVDHSDREETANFNRRLLREFDSEIQALAVPQYIFNPGHLGQQDYVLMDGYLYSKIRSRIKAQFAFCGHPRIESTSTSLTEATKYTSSLSQLPLPDIEGLLERVDRFYIFTYNIN</sequence>
<proteinExistence type="predicted"/>
<name>A0A3P6RV53_CYLGO</name>
<dbReference type="AlphaFoldDB" id="A0A3P6RV53"/>